<keyword evidence="2" id="KW-0812">Transmembrane</keyword>
<keyword evidence="4" id="KW-1185">Reference proteome</keyword>
<name>A0ABW0GJ88_9MICO</name>
<feature type="compositionally biased region" description="Low complexity" evidence="1">
    <location>
        <begin position="1"/>
        <end position="22"/>
    </location>
</feature>
<protein>
    <submittedName>
        <fullName evidence="3">Septum formation initiator family protein</fullName>
    </submittedName>
</protein>
<feature type="transmembrane region" description="Helical" evidence="2">
    <location>
        <begin position="34"/>
        <end position="56"/>
    </location>
</feature>
<organism evidence="3 4">
    <name type="scientific">Aquipuribacter nitratireducens</name>
    <dbReference type="NCBI Taxonomy" id="650104"/>
    <lineage>
        <taxon>Bacteria</taxon>
        <taxon>Bacillati</taxon>
        <taxon>Actinomycetota</taxon>
        <taxon>Actinomycetes</taxon>
        <taxon>Micrococcales</taxon>
        <taxon>Intrasporangiaceae</taxon>
        <taxon>Aquipuribacter</taxon>
    </lineage>
</organism>
<keyword evidence="2" id="KW-0472">Membrane</keyword>
<dbReference type="Pfam" id="PF04977">
    <property type="entry name" value="DivIC"/>
    <property type="match status" value="1"/>
</dbReference>
<comment type="caution">
    <text evidence="3">The sequence shown here is derived from an EMBL/GenBank/DDBJ whole genome shotgun (WGS) entry which is preliminary data.</text>
</comment>
<dbReference type="RefSeq" id="WP_340266155.1">
    <property type="nucleotide sequence ID" value="NZ_JBBEOG010000001.1"/>
</dbReference>
<dbReference type="Proteomes" id="UP001596122">
    <property type="component" value="Unassembled WGS sequence"/>
</dbReference>
<feature type="compositionally biased region" description="Polar residues" evidence="1">
    <location>
        <begin position="166"/>
        <end position="176"/>
    </location>
</feature>
<dbReference type="InterPro" id="IPR007060">
    <property type="entry name" value="FtsL/DivIC"/>
</dbReference>
<evidence type="ECO:0000313" key="4">
    <source>
        <dbReference type="Proteomes" id="UP001596122"/>
    </source>
</evidence>
<dbReference type="EMBL" id="JBHSLD010000001">
    <property type="protein sequence ID" value="MFC5379548.1"/>
    <property type="molecule type" value="Genomic_DNA"/>
</dbReference>
<reference evidence="4" key="1">
    <citation type="journal article" date="2019" name="Int. J. Syst. Evol. Microbiol.">
        <title>The Global Catalogue of Microorganisms (GCM) 10K type strain sequencing project: providing services to taxonomists for standard genome sequencing and annotation.</title>
        <authorList>
            <consortium name="The Broad Institute Genomics Platform"/>
            <consortium name="The Broad Institute Genome Sequencing Center for Infectious Disease"/>
            <person name="Wu L."/>
            <person name="Ma J."/>
        </authorList>
    </citation>
    <scope>NUCLEOTIDE SEQUENCE [LARGE SCALE GENOMIC DNA]</scope>
    <source>
        <strain evidence="4">CCUG 43114</strain>
    </source>
</reference>
<feature type="region of interest" description="Disordered" evidence="1">
    <location>
        <begin position="156"/>
        <end position="176"/>
    </location>
</feature>
<feature type="region of interest" description="Disordered" evidence="1">
    <location>
        <begin position="1"/>
        <end position="28"/>
    </location>
</feature>
<evidence type="ECO:0000256" key="1">
    <source>
        <dbReference type="SAM" id="MobiDB-lite"/>
    </source>
</evidence>
<proteinExistence type="predicted"/>
<evidence type="ECO:0000256" key="2">
    <source>
        <dbReference type="SAM" id="Phobius"/>
    </source>
</evidence>
<evidence type="ECO:0000313" key="3">
    <source>
        <dbReference type="EMBL" id="MFC5379548.1"/>
    </source>
</evidence>
<gene>
    <name evidence="3" type="ORF">ACFPJ6_01970</name>
</gene>
<keyword evidence="2" id="KW-1133">Transmembrane helix</keyword>
<sequence length="176" mass="18590">MTRSTTARGRGSRAPVRAPARQPAREPGGRTRRVVVLLALGVVFALVLAPPMRLFVEQQRDIRGLRAEIAQGEADVAALQEQVDLWHDDAYVAAQARERLGMVRPGEVGYVVPAPPETSDAAASEDVLERPDAAPEGTWYGRLWSSVEAVGAGAAGDPVLDAPVVSDSSTTPATGD</sequence>
<accession>A0ABW0GJ88</accession>